<sequence>MCTPSRPTNVYAPRPSRSTLSLSISPTKLSYKLCLDCRDRRDEPTSMEEAFCLTNALYCSLKSFGFGAYNLFDGADDGGGPQWAPNERHSFPTAVNGVKHSFPHSSPSSTTSPPAPPPPLPSKDRPPGNSIRSQQKPTSGHIEHRQKLKLLGALAALLDNNDSKVAVTAFGPYLRQETSEDDATSRPLGVDLIVCGAASGTAGGVGESTNATAANSLLHLLVERKGHISLVEHAQVLNLFLLELSRCKYPSKEFGCTFGQLGMYITAVHAENVVKVVENNSLSKVLHKTFCALHIPTTPRKKQGHAHRPTGAATSPAALPSSTLDTSPPCTHPLYRPQTSRAARSQADRDHLFLERLVHRSGGVQALLRGKVEIPNLTALAIAVSNDGKKTATRNQPVEIYTNGTQLEFHRLLAWLLGSTGEGYLGALAFFVRLIRDSSVSRGGADLEAKVGGDRERKKWEGRVRKALKRLTVLGVLMRDALASSAFDAHMETIAPLLLEAHTKSSSAASPTQSTGSINGTFGSSIPQFSLEDLGRNKENMDFNHAAGLAHAKMWDEEEAVVEVYGRWMKGLVEHLEAMVVVQKWVINGGRGCRVRIGTVIGVPTRMDGRMPGLTPQAGAPKKMPDERGTSEDGSKGAKGDSDDESGRLRTRKRLKLEHVEDASTLVVMVDAGDAPMIMPELPSSWSDVLRDAFSDVLEYTEVAPDLDTVIELMEELIHRDILPKGLKVPMVPPTPQSTQWCPEGCLATAIHGTQNRDSESSATSSSKRKTRGGDGCKTEAQPRNPSAVDVKQGGREPVEYARMGPCLIGVSKGCCPGCSALLTALASEPNPLNNPNDSGSGSAVGLLGDTFTTVSFNPMKSRNGVPDEMGSESLWAGSQCRLPGWVSEDLARRAVLEAKRSLVRMVNRELEEQFDGLDESED</sequence>
<feature type="region of interest" description="Disordered" evidence="1">
    <location>
        <begin position="297"/>
        <end position="346"/>
    </location>
</feature>
<protein>
    <submittedName>
        <fullName evidence="2">Uncharacterized protein</fullName>
    </submittedName>
</protein>
<evidence type="ECO:0000313" key="3">
    <source>
        <dbReference type="Proteomes" id="UP000298030"/>
    </source>
</evidence>
<dbReference type="Proteomes" id="UP000298030">
    <property type="component" value="Unassembled WGS sequence"/>
</dbReference>
<evidence type="ECO:0000256" key="1">
    <source>
        <dbReference type="SAM" id="MobiDB-lite"/>
    </source>
</evidence>
<feature type="region of interest" description="Disordered" evidence="1">
    <location>
        <begin position="752"/>
        <end position="795"/>
    </location>
</feature>
<feature type="compositionally biased region" description="Low complexity" evidence="1">
    <location>
        <begin position="103"/>
        <end position="112"/>
    </location>
</feature>
<proteinExistence type="predicted"/>
<gene>
    <name evidence="2" type="ORF">FA13DRAFT_1727255</name>
</gene>
<reference evidence="2 3" key="1">
    <citation type="journal article" date="2019" name="Nat. Ecol. Evol.">
        <title>Megaphylogeny resolves global patterns of mushroom evolution.</title>
        <authorList>
            <person name="Varga T."/>
            <person name="Krizsan K."/>
            <person name="Foldi C."/>
            <person name="Dima B."/>
            <person name="Sanchez-Garcia M."/>
            <person name="Sanchez-Ramirez S."/>
            <person name="Szollosi G.J."/>
            <person name="Szarkandi J.G."/>
            <person name="Papp V."/>
            <person name="Albert L."/>
            <person name="Andreopoulos W."/>
            <person name="Angelini C."/>
            <person name="Antonin V."/>
            <person name="Barry K.W."/>
            <person name="Bougher N.L."/>
            <person name="Buchanan P."/>
            <person name="Buyck B."/>
            <person name="Bense V."/>
            <person name="Catcheside P."/>
            <person name="Chovatia M."/>
            <person name="Cooper J."/>
            <person name="Damon W."/>
            <person name="Desjardin D."/>
            <person name="Finy P."/>
            <person name="Geml J."/>
            <person name="Haridas S."/>
            <person name="Hughes K."/>
            <person name="Justo A."/>
            <person name="Karasinski D."/>
            <person name="Kautmanova I."/>
            <person name="Kiss B."/>
            <person name="Kocsube S."/>
            <person name="Kotiranta H."/>
            <person name="LaButti K.M."/>
            <person name="Lechner B.E."/>
            <person name="Liimatainen K."/>
            <person name="Lipzen A."/>
            <person name="Lukacs Z."/>
            <person name="Mihaltcheva S."/>
            <person name="Morgado L.N."/>
            <person name="Niskanen T."/>
            <person name="Noordeloos M.E."/>
            <person name="Ohm R.A."/>
            <person name="Ortiz-Santana B."/>
            <person name="Ovrebo C."/>
            <person name="Racz N."/>
            <person name="Riley R."/>
            <person name="Savchenko A."/>
            <person name="Shiryaev A."/>
            <person name="Soop K."/>
            <person name="Spirin V."/>
            <person name="Szebenyi C."/>
            <person name="Tomsovsky M."/>
            <person name="Tulloss R.E."/>
            <person name="Uehling J."/>
            <person name="Grigoriev I.V."/>
            <person name="Vagvolgyi C."/>
            <person name="Papp T."/>
            <person name="Martin F.M."/>
            <person name="Miettinen O."/>
            <person name="Hibbett D.S."/>
            <person name="Nagy L.G."/>
        </authorList>
    </citation>
    <scope>NUCLEOTIDE SEQUENCE [LARGE SCALE GENOMIC DNA]</scope>
    <source>
        <strain evidence="2 3">FP101781</strain>
    </source>
</reference>
<feature type="compositionally biased region" description="Low complexity" evidence="1">
    <location>
        <begin position="309"/>
        <end position="324"/>
    </location>
</feature>
<keyword evidence="3" id="KW-1185">Reference proteome</keyword>
<evidence type="ECO:0000313" key="2">
    <source>
        <dbReference type="EMBL" id="TEB36880.1"/>
    </source>
</evidence>
<dbReference type="OrthoDB" id="3102968at2759"/>
<organism evidence="2 3">
    <name type="scientific">Coprinellus micaceus</name>
    <name type="common">Glistening ink-cap mushroom</name>
    <name type="synonym">Coprinus micaceus</name>
    <dbReference type="NCBI Taxonomy" id="71717"/>
    <lineage>
        <taxon>Eukaryota</taxon>
        <taxon>Fungi</taxon>
        <taxon>Dikarya</taxon>
        <taxon>Basidiomycota</taxon>
        <taxon>Agaricomycotina</taxon>
        <taxon>Agaricomycetes</taxon>
        <taxon>Agaricomycetidae</taxon>
        <taxon>Agaricales</taxon>
        <taxon>Agaricineae</taxon>
        <taxon>Psathyrellaceae</taxon>
        <taxon>Coprinellus</taxon>
    </lineage>
</organism>
<feature type="region of interest" description="Disordered" evidence="1">
    <location>
        <begin position="606"/>
        <end position="653"/>
    </location>
</feature>
<feature type="compositionally biased region" description="Basic residues" evidence="1">
    <location>
        <begin position="299"/>
        <end position="308"/>
    </location>
</feature>
<name>A0A4Y7TRS2_COPMI</name>
<dbReference type="EMBL" id="QPFP01000005">
    <property type="protein sequence ID" value="TEB36880.1"/>
    <property type="molecule type" value="Genomic_DNA"/>
</dbReference>
<accession>A0A4Y7TRS2</accession>
<feature type="region of interest" description="Disordered" evidence="1">
    <location>
        <begin position="80"/>
        <end position="143"/>
    </location>
</feature>
<feature type="compositionally biased region" description="Basic and acidic residues" evidence="1">
    <location>
        <begin position="623"/>
        <end position="648"/>
    </location>
</feature>
<dbReference type="AlphaFoldDB" id="A0A4Y7TRS2"/>
<comment type="caution">
    <text evidence="2">The sequence shown here is derived from an EMBL/GenBank/DDBJ whole genome shotgun (WGS) entry which is preliminary data.</text>
</comment>